<keyword evidence="2 8" id="KW-0689">Ribosomal protein</keyword>
<dbReference type="PANTHER" id="PTHR12934">
    <property type="entry name" value="50S RIBOSOMAL PROTEIN L15"/>
    <property type="match status" value="1"/>
</dbReference>
<dbReference type="AlphaFoldDB" id="A0A8J5K4N4"/>
<comment type="similarity">
    <text evidence="1">Belongs to the universal ribosomal protein uL15 family.</text>
</comment>
<evidence type="ECO:0000256" key="6">
    <source>
        <dbReference type="SAM" id="MobiDB-lite"/>
    </source>
</evidence>
<evidence type="ECO:0000313" key="9">
    <source>
        <dbReference type="Proteomes" id="UP000747542"/>
    </source>
</evidence>
<proteinExistence type="inferred from homology"/>
<reference evidence="8" key="1">
    <citation type="journal article" date="2021" name="Sci. Adv.">
        <title>The American lobster genome reveals insights on longevity, neural, and immune adaptations.</title>
        <authorList>
            <person name="Polinski J.M."/>
            <person name="Zimin A.V."/>
            <person name="Clark K.F."/>
            <person name="Kohn A.B."/>
            <person name="Sadowski N."/>
            <person name="Timp W."/>
            <person name="Ptitsyn A."/>
            <person name="Khanna P."/>
            <person name="Romanova D.Y."/>
            <person name="Williams P."/>
            <person name="Greenwood S.J."/>
            <person name="Moroz L.L."/>
            <person name="Walt D.R."/>
            <person name="Bodnar A.G."/>
        </authorList>
    </citation>
    <scope>NUCLEOTIDE SEQUENCE</scope>
    <source>
        <strain evidence="8">GMGI-L3</strain>
    </source>
</reference>
<dbReference type="InterPro" id="IPR036227">
    <property type="entry name" value="Ribosomal_uL15/eL18_sf"/>
</dbReference>
<dbReference type="InterPro" id="IPR021131">
    <property type="entry name" value="Ribosomal_uL15/eL18"/>
</dbReference>
<feature type="domain" description="Large ribosomal subunit protein uL15/eL18" evidence="7">
    <location>
        <begin position="96"/>
        <end position="166"/>
    </location>
</feature>
<evidence type="ECO:0000256" key="5">
    <source>
        <dbReference type="ARBA" id="ARBA00035423"/>
    </source>
</evidence>
<feature type="compositionally biased region" description="Gly residues" evidence="6">
    <location>
        <begin position="40"/>
        <end position="53"/>
    </location>
</feature>
<dbReference type="PANTHER" id="PTHR12934:SF11">
    <property type="entry name" value="LARGE RIBOSOMAL SUBUNIT PROTEIN UL15M"/>
    <property type="match status" value="1"/>
</dbReference>
<gene>
    <name evidence="8" type="primary">mrpl15-L</name>
    <name evidence="8" type="ORF">Hamer_G012937</name>
</gene>
<comment type="caution">
    <text evidence="8">The sequence shown here is derived from an EMBL/GenBank/DDBJ whole genome shotgun (WGS) entry which is preliminary data.</text>
</comment>
<dbReference type="GO" id="GO:0005762">
    <property type="term" value="C:mitochondrial large ribosomal subunit"/>
    <property type="evidence" value="ECO:0007669"/>
    <property type="project" value="TreeGrafter"/>
</dbReference>
<dbReference type="SUPFAM" id="SSF52080">
    <property type="entry name" value="Ribosomal proteins L15p and L18e"/>
    <property type="match status" value="1"/>
</dbReference>
<keyword evidence="9" id="KW-1185">Reference proteome</keyword>
<dbReference type="Proteomes" id="UP000747542">
    <property type="component" value="Unassembled WGS sequence"/>
</dbReference>
<keyword evidence="3" id="KW-0687">Ribonucleoprotein</keyword>
<dbReference type="GO" id="GO:0003735">
    <property type="term" value="F:structural constituent of ribosome"/>
    <property type="evidence" value="ECO:0007669"/>
    <property type="project" value="InterPro"/>
</dbReference>
<name>A0A8J5K4N4_HOMAM</name>
<dbReference type="EMBL" id="JAHLQT010021643">
    <property type="protein sequence ID" value="KAG7167474.1"/>
    <property type="molecule type" value="Genomic_DNA"/>
</dbReference>
<evidence type="ECO:0000256" key="4">
    <source>
        <dbReference type="ARBA" id="ARBA00035299"/>
    </source>
</evidence>
<feature type="region of interest" description="Disordered" evidence="6">
    <location>
        <begin position="23"/>
        <end position="56"/>
    </location>
</feature>
<dbReference type="InterPro" id="IPR005749">
    <property type="entry name" value="Ribosomal_uL15_bac-type"/>
</dbReference>
<evidence type="ECO:0000259" key="7">
    <source>
        <dbReference type="Pfam" id="PF00828"/>
    </source>
</evidence>
<evidence type="ECO:0000256" key="1">
    <source>
        <dbReference type="ARBA" id="ARBA00007320"/>
    </source>
</evidence>
<evidence type="ECO:0000256" key="2">
    <source>
        <dbReference type="ARBA" id="ARBA00022980"/>
    </source>
</evidence>
<accession>A0A8J5K4N4</accession>
<evidence type="ECO:0000256" key="3">
    <source>
        <dbReference type="ARBA" id="ARBA00023274"/>
    </source>
</evidence>
<dbReference type="Pfam" id="PF00828">
    <property type="entry name" value="Ribosomal_L27A"/>
    <property type="match status" value="1"/>
</dbReference>
<protein>
    <recommendedName>
        <fullName evidence="4">Large ribosomal subunit protein uL15m</fullName>
    </recommendedName>
    <alternativeName>
        <fullName evidence="5">39S ribosomal protein L15, mitochondrial</fullName>
    </alternativeName>
</protein>
<evidence type="ECO:0000313" key="8">
    <source>
        <dbReference type="EMBL" id="KAG7167474.1"/>
    </source>
</evidence>
<organism evidence="8 9">
    <name type="scientific">Homarus americanus</name>
    <name type="common">American lobster</name>
    <dbReference type="NCBI Taxonomy" id="6706"/>
    <lineage>
        <taxon>Eukaryota</taxon>
        <taxon>Metazoa</taxon>
        <taxon>Ecdysozoa</taxon>
        <taxon>Arthropoda</taxon>
        <taxon>Crustacea</taxon>
        <taxon>Multicrustacea</taxon>
        <taxon>Malacostraca</taxon>
        <taxon>Eumalacostraca</taxon>
        <taxon>Eucarida</taxon>
        <taxon>Decapoda</taxon>
        <taxon>Pleocyemata</taxon>
        <taxon>Astacidea</taxon>
        <taxon>Nephropoidea</taxon>
        <taxon>Nephropidae</taxon>
        <taxon>Homarus</taxon>
    </lineage>
</organism>
<sequence>MASSCGAEKALSLLRRLPRVSLANLKPNPGASKQKTRGRGIYGGKTHGAGSKGSGQRQNFMRLGYETGNDPFYLRFPCQKYYKGHHLKLSYTPLCMGKLQKMIDTNRLCSDIPIDVTQLMATGLFKLSPEMKEGGFMLENEAIVNLEVQWADEAVIAAVERTGGFITTAYYDPITLNAVIKPVALFERGVAIPRRMLPPQHLIDYYTDPKNRGYLADPAKIAKERFLLAQKYGYELPDVNASPIKDMLLERKDPGQIFYGLEPGWVVNLKDKVIMKPTDTELKEYYAS</sequence>
<dbReference type="GO" id="GO:0006412">
    <property type="term" value="P:translation"/>
    <property type="evidence" value="ECO:0007669"/>
    <property type="project" value="InterPro"/>
</dbReference>